<name>A0A255XRB8_9PROT</name>
<evidence type="ECO:0000256" key="5">
    <source>
        <dbReference type="SAM" id="Phobius"/>
    </source>
</evidence>
<evidence type="ECO:0000256" key="1">
    <source>
        <dbReference type="ARBA" id="ARBA00004127"/>
    </source>
</evidence>
<keyword evidence="4 5" id="KW-0472">Membrane</keyword>
<feature type="transmembrane region" description="Helical" evidence="5">
    <location>
        <begin position="35"/>
        <end position="57"/>
    </location>
</feature>
<evidence type="ECO:0000313" key="7">
    <source>
        <dbReference type="Proteomes" id="UP000216361"/>
    </source>
</evidence>
<dbReference type="Pfam" id="PF04191">
    <property type="entry name" value="PEMT"/>
    <property type="match status" value="1"/>
</dbReference>
<dbReference type="GO" id="GO:0016740">
    <property type="term" value="F:transferase activity"/>
    <property type="evidence" value="ECO:0007669"/>
    <property type="project" value="UniProtKB-ARBA"/>
</dbReference>
<evidence type="ECO:0000256" key="2">
    <source>
        <dbReference type="ARBA" id="ARBA00022692"/>
    </source>
</evidence>
<gene>
    <name evidence="6" type="ORF">CHR90_09025</name>
</gene>
<dbReference type="AlphaFoldDB" id="A0A255XRB8"/>
<dbReference type="EMBL" id="NOXS01000031">
    <property type="protein sequence ID" value="OYQ19546.1"/>
    <property type="molecule type" value="Genomic_DNA"/>
</dbReference>
<dbReference type="GO" id="GO:0012505">
    <property type="term" value="C:endomembrane system"/>
    <property type="evidence" value="ECO:0007669"/>
    <property type="project" value="UniProtKB-SubCell"/>
</dbReference>
<feature type="transmembrane region" description="Helical" evidence="5">
    <location>
        <begin position="12"/>
        <end position="29"/>
    </location>
</feature>
<dbReference type="Proteomes" id="UP000216361">
    <property type="component" value="Unassembled WGS sequence"/>
</dbReference>
<keyword evidence="7" id="KW-1185">Reference proteome</keyword>
<accession>A0A255XRB8</accession>
<protein>
    <recommendedName>
        <fullName evidence="8">Protein-S-isoprenylcysteine methyltransferase</fullName>
    </recommendedName>
</protein>
<evidence type="ECO:0000313" key="6">
    <source>
        <dbReference type="EMBL" id="OYQ19546.1"/>
    </source>
</evidence>
<comment type="subcellular location">
    <subcellularLocation>
        <location evidence="1">Endomembrane system</location>
        <topology evidence="1">Multi-pass membrane protein</topology>
    </subcellularLocation>
</comment>
<dbReference type="PANTHER" id="PTHR12714">
    <property type="entry name" value="PROTEIN-S ISOPRENYLCYSTEINE O-METHYLTRANSFERASE"/>
    <property type="match status" value="1"/>
</dbReference>
<sequence>MSWLNTKVPPLVVLGLVALAMIVLAPGFPRLDAAPLVRGIIALAMFGGGVAMVVTAIRTFRRAKTTANPIHLDAASALVTHGIFAYSRNPMYAGMALFLIALAVALASPAALVGVAVFVGYITQFQIRPEEAMLREKFGEAYARYCAAVRRWV</sequence>
<proteinExistence type="predicted"/>
<dbReference type="PANTHER" id="PTHR12714:SF24">
    <property type="entry name" value="SLR1182 PROTEIN"/>
    <property type="match status" value="1"/>
</dbReference>
<evidence type="ECO:0008006" key="8">
    <source>
        <dbReference type="Google" id="ProtNLM"/>
    </source>
</evidence>
<dbReference type="Gene3D" id="1.20.120.1630">
    <property type="match status" value="1"/>
</dbReference>
<comment type="caution">
    <text evidence="6">The sequence shown here is derived from an EMBL/GenBank/DDBJ whole genome shotgun (WGS) entry which is preliminary data.</text>
</comment>
<organism evidence="6 7">
    <name type="scientific">Elstera cyanobacteriorum</name>
    <dbReference type="NCBI Taxonomy" id="2022747"/>
    <lineage>
        <taxon>Bacteria</taxon>
        <taxon>Pseudomonadati</taxon>
        <taxon>Pseudomonadota</taxon>
        <taxon>Alphaproteobacteria</taxon>
        <taxon>Rhodospirillales</taxon>
        <taxon>Rhodospirillaceae</taxon>
        <taxon>Elstera</taxon>
    </lineage>
</organism>
<evidence type="ECO:0000256" key="4">
    <source>
        <dbReference type="ARBA" id="ARBA00023136"/>
    </source>
</evidence>
<keyword evidence="3 5" id="KW-1133">Transmembrane helix</keyword>
<evidence type="ECO:0000256" key="3">
    <source>
        <dbReference type="ARBA" id="ARBA00022989"/>
    </source>
</evidence>
<dbReference type="InterPro" id="IPR007318">
    <property type="entry name" value="Phopholipid_MeTrfase"/>
</dbReference>
<dbReference type="OrthoDB" id="9811969at2"/>
<feature type="transmembrane region" description="Helical" evidence="5">
    <location>
        <begin position="92"/>
        <end position="123"/>
    </location>
</feature>
<keyword evidence="2 5" id="KW-0812">Transmembrane</keyword>
<reference evidence="6 7" key="1">
    <citation type="submission" date="2017-07" db="EMBL/GenBank/DDBJ databases">
        <title>Elstera cyanobacteriorum sp. nov., a novel bacterium isolated from cyanobacterial aggregates in a eutrophic lake.</title>
        <authorList>
            <person name="Cai H."/>
        </authorList>
    </citation>
    <scope>NUCLEOTIDE SEQUENCE [LARGE SCALE GENOMIC DNA]</scope>
    <source>
        <strain evidence="6 7">TH019</strain>
    </source>
</reference>
<dbReference type="RefSeq" id="WP_094408651.1">
    <property type="nucleotide sequence ID" value="NZ_BMJZ01000004.1"/>
</dbReference>